<dbReference type="AlphaFoldDB" id="A0A0F9J1L1"/>
<name>A0A0F9J1L1_9ZZZZ</name>
<dbReference type="EMBL" id="LAZR01011093">
    <property type="protein sequence ID" value="KKM63458.1"/>
    <property type="molecule type" value="Genomic_DNA"/>
</dbReference>
<evidence type="ECO:0000313" key="1">
    <source>
        <dbReference type="EMBL" id="KKM63458.1"/>
    </source>
</evidence>
<organism evidence="1">
    <name type="scientific">marine sediment metagenome</name>
    <dbReference type="NCBI Taxonomy" id="412755"/>
    <lineage>
        <taxon>unclassified sequences</taxon>
        <taxon>metagenomes</taxon>
        <taxon>ecological metagenomes</taxon>
    </lineage>
</organism>
<comment type="caution">
    <text evidence="1">The sequence shown here is derived from an EMBL/GenBank/DDBJ whole genome shotgun (WGS) entry which is preliminary data.</text>
</comment>
<evidence type="ECO:0008006" key="2">
    <source>
        <dbReference type="Google" id="ProtNLM"/>
    </source>
</evidence>
<gene>
    <name evidence="1" type="ORF">LCGC14_1511190</name>
</gene>
<accession>A0A0F9J1L1</accession>
<proteinExistence type="predicted"/>
<sequence>MWVYIEAERGVFTVGFYTPDGRWQPESNHRTKESAAKRVHYLNGGKCDD</sequence>
<reference evidence="1" key="1">
    <citation type="journal article" date="2015" name="Nature">
        <title>Complex archaea that bridge the gap between prokaryotes and eukaryotes.</title>
        <authorList>
            <person name="Spang A."/>
            <person name="Saw J.H."/>
            <person name="Jorgensen S.L."/>
            <person name="Zaremba-Niedzwiedzka K."/>
            <person name="Martijn J."/>
            <person name="Lind A.E."/>
            <person name="van Eijk R."/>
            <person name="Schleper C."/>
            <person name="Guy L."/>
            <person name="Ettema T.J."/>
        </authorList>
    </citation>
    <scope>NUCLEOTIDE SEQUENCE</scope>
</reference>
<protein>
    <recommendedName>
        <fullName evidence="2">DUF1508 domain-containing protein</fullName>
    </recommendedName>
</protein>